<dbReference type="SUPFAM" id="SSF161098">
    <property type="entry name" value="MetI-like"/>
    <property type="match status" value="1"/>
</dbReference>
<keyword evidence="7 9" id="KW-1133">Transmembrane helix</keyword>
<evidence type="ECO:0000256" key="7">
    <source>
        <dbReference type="ARBA" id="ARBA00022989"/>
    </source>
</evidence>
<dbReference type="InterPro" id="IPR025966">
    <property type="entry name" value="OppC_N"/>
</dbReference>
<gene>
    <name evidence="11" type="ORF">ACFSQT_17295</name>
</gene>
<evidence type="ECO:0000256" key="2">
    <source>
        <dbReference type="ARBA" id="ARBA00022448"/>
    </source>
</evidence>
<proteinExistence type="inferred from homology"/>
<keyword evidence="8 9" id="KW-0472">Membrane</keyword>
<dbReference type="PANTHER" id="PTHR43386:SF1">
    <property type="entry name" value="D,D-DIPEPTIDE TRANSPORT SYSTEM PERMEASE PROTEIN DDPC-RELATED"/>
    <property type="match status" value="1"/>
</dbReference>
<evidence type="ECO:0000313" key="11">
    <source>
        <dbReference type="EMBL" id="MFD2054782.1"/>
    </source>
</evidence>
<reference evidence="12" key="1">
    <citation type="journal article" date="2019" name="Int. J. Syst. Evol. Microbiol.">
        <title>The Global Catalogue of Microorganisms (GCM) 10K type strain sequencing project: providing services to taxonomists for standard genome sequencing and annotation.</title>
        <authorList>
            <consortium name="The Broad Institute Genomics Platform"/>
            <consortium name="The Broad Institute Genome Sequencing Center for Infectious Disease"/>
            <person name="Wu L."/>
            <person name="Ma J."/>
        </authorList>
    </citation>
    <scope>NUCLEOTIDE SEQUENCE [LARGE SCALE GENOMIC DNA]</scope>
    <source>
        <strain evidence="12">CGMCC 1.16226</strain>
    </source>
</reference>
<dbReference type="InterPro" id="IPR050366">
    <property type="entry name" value="BP-dependent_transpt_permease"/>
</dbReference>
<dbReference type="InterPro" id="IPR035906">
    <property type="entry name" value="MetI-like_sf"/>
</dbReference>
<dbReference type="RefSeq" id="WP_379020636.1">
    <property type="nucleotide sequence ID" value="NZ_JBHUGY010000027.1"/>
</dbReference>
<feature type="transmembrane region" description="Helical" evidence="9">
    <location>
        <begin position="87"/>
        <end position="113"/>
    </location>
</feature>
<protein>
    <submittedName>
        <fullName evidence="11">ABC transporter permease</fullName>
    </submittedName>
</protein>
<dbReference type="EMBL" id="JBHUGY010000027">
    <property type="protein sequence ID" value="MFD2054782.1"/>
    <property type="molecule type" value="Genomic_DNA"/>
</dbReference>
<sequence>MQTDVIEWPGRLIRARAFFGKHRLFVFGATILLVVVSGAVLATWIAPYEPTKIMMSERLLPPGADHLMGTDRFGRDIFARELHGGRISLLVGLCVVLLSLVIGVPIGLLAGYFGGRTDLLLMRVADVFLAFPPLLLPIAIIAALGPGIWSAVIALGVSWFPGTARIMRGAVLRVREELYIGAARTIGFGHLSILVRHVLPNSLTPVIVAASADFGYAILAGASLSFIGLGARAPAVEWGLMAADSRVDFLDHWWTALFPGLAIFVTVLALNLVGDGLRDILDPKQGRQE</sequence>
<keyword evidence="3" id="KW-1003">Cell membrane</keyword>
<evidence type="ECO:0000256" key="9">
    <source>
        <dbReference type="RuleBase" id="RU363032"/>
    </source>
</evidence>
<accession>A0ABW4WH90</accession>
<keyword evidence="12" id="KW-1185">Reference proteome</keyword>
<name>A0ABW4WH90_9HYPH</name>
<evidence type="ECO:0000256" key="3">
    <source>
        <dbReference type="ARBA" id="ARBA00022475"/>
    </source>
</evidence>
<dbReference type="Pfam" id="PF12911">
    <property type="entry name" value="OppC_N"/>
    <property type="match status" value="1"/>
</dbReference>
<feature type="transmembrane region" description="Helical" evidence="9">
    <location>
        <begin position="206"/>
        <end position="233"/>
    </location>
</feature>
<evidence type="ECO:0000256" key="4">
    <source>
        <dbReference type="ARBA" id="ARBA00022692"/>
    </source>
</evidence>
<comment type="subcellular location">
    <subcellularLocation>
        <location evidence="1 9">Cell membrane</location>
        <topology evidence="1 9">Multi-pass membrane protein</topology>
    </subcellularLocation>
</comment>
<comment type="similarity">
    <text evidence="9">Belongs to the binding-protein-dependent transport system permease family.</text>
</comment>
<evidence type="ECO:0000259" key="10">
    <source>
        <dbReference type="PROSITE" id="PS50928"/>
    </source>
</evidence>
<evidence type="ECO:0000256" key="5">
    <source>
        <dbReference type="ARBA" id="ARBA00022856"/>
    </source>
</evidence>
<dbReference type="Pfam" id="PF00528">
    <property type="entry name" value="BPD_transp_1"/>
    <property type="match status" value="1"/>
</dbReference>
<feature type="transmembrane region" description="Helical" evidence="9">
    <location>
        <begin position="253"/>
        <end position="274"/>
    </location>
</feature>
<keyword evidence="5" id="KW-0571">Peptide transport</keyword>
<dbReference type="CDD" id="cd06261">
    <property type="entry name" value="TM_PBP2"/>
    <property type="match status" value="1"/>
</dbReference>
<evidence type="ECO:0000313" key="12">
    <source>
        <dbReference type="Proteomes" id="UP001597349"/>
    </source>
</evidence>
<feature type="domain" description="ABC transmembrane type-1" evidence="10">
    <location>
        <begin position="85"/>
        <end position="274"/>
    </location>
</feature>
<evidence type="ECO:0000256" key="8">
    <source>
        <dbReference type="ARBA" id="ARBA00023136"/>
    </source>
</evidence>
<evidence type="ECO:0000256" key="1">
    <source>
        <dbReference type="ARBA" id="ARBA00004651"/>
    </source>
</evidence>
<keyword evidence="4 9" id="KW-0812">Transmembrane</keyword>
<organism evidence="11 12">
    <name type="scientific">Mesorhizobium calcicola</name>
    <dbReference type="NCBI Taxonomy" id="1300310"/>
    <lineage>
        <taxon>Bacteria</taxon>
        <taxon>Pseudomonadati</taxon>
        <taxon>Pseudomonadota</taxon>
        <taxon>Alphaproteobacteria</taxon>
        <taxon>Hyphomicrobiales</taxon>
        <taxon>Phyllobacteriaceae</taxon>
        <taxon>Mesorhizobium</taxon>
    </lineage>
</organism>
<dbReference type="InterPro" id="IPR000515">
    <property type="entry name" value="MetI-like"/>
</dbReference>
<comment type="caution">
    <text evidence="11">The sequence shown here is derived from an EMBL/GenBank/DDBJ whole genome shotgun (WGS) entry which is preliminary data.</text>
</comment>
<evidence type="ECO:0000256" key="6">
    <source>
        <dbReference type="ARBA" id="ARBA00022927"/>
    </source>
</evidence>
<keyword evidence="6" id="KW-0653">Protein transport</keyword>
<dbReference type="Proteomes" id="UP001597349">
    <property type="component" value="Unassembled WGS sequence"/>
</dbReference>
<keyword evidence="2 9" id="KW-0813">Transport</keyword>
<feature type="transmembrane region" description="Helical" evidence="9">
    <location>
        <begin position="24"/>
        <end position="46"/>
    </location>
</feature>
<dbReference type="PROSITE" id="PS50928">
    <property type="entry name" value="ABC_TM1"/>
    <property type="match status" value="1"/>
</dbReference>
<dbReference type="Gene3D" id="1.10.3720.10">
    <property type="entry name" value="MetI-like"/>
    <property type="match status" value="1"/>
</dbReference>
<feature type="transmembrane region" description="Helical" evidence="9">
    <location>
        <begin position="134"/>
        <end position="159"/>
    </location>
</feature>
<dbReference type="PANTHER" id="PTHR43386">
    <property type="entry name" value="OLIGOPEPTIDE TRANSPORT SYSTEM PERMEASE PROTEIN APPC"/>
    <property type="match status" value="1"/>
</dbReference>